<dbReference type="GeneID" id="9799899"/>
<feature type="transmembrane region" description="Helical" evidence="9">
    <location>
        <begin position="443"/>
        <end position="464"/>
    </location>
</feature>
<feature type="transmembrane region" description="Helical" evidence="9">
    <location>
        <begin position="476"/>
        <end position="501"/>
    </location>
</feature>
<evidence type="ECO:0000256" key="3">
    <source>
        <dbReference type="ARBA" id="ARBA00022475"/>
    </source>
</evidence>
<feature type="transmembrane region" description="Helical" evidence="9">
    <location>
        <begin position="912"/>
        <end position="933"/>
    </location>
</feature>
<dbReference type="Pfam" id="PF02460">
    <property type="entry name" value="Patched"/>
    <property type="match status" value="1"/>
</dbReference>
<keyword evidence="4 9" id="KW-0812">Transmembrane</keyword>
<evidence type="ECO:0000313" key="12">
    <source>
        <dbReference type="Proteomes" id="UP000483820"/>
    </source>
</evidence>
<evidence type="ECO:0000259" key="10">
    <source>
        <dbReference type="PROSITE" id="PS50156"/>
    </source>
</evidence>
<evidence type="ECO:0000256" key="7">
    <source>
        <dbReference type="ARBA" id="ARBA00023180"/>
    </source>
</evidence>
<feature type="transmembrane region" description="Helical" evidence="9">
    <location>
        <begin position="55"/>
        <end position="77"/>
    </location>
</feature>
<feature type="transmembrane region" description="Helical" evidence="9">
    <location>
        <begin position="398"/>
        <end position="423"/>
    </location>
</feature>
<reference evidence="11 12" key="1">
    <citation type="submission" date="2019-12" db="EMBL/GenBank/DDBJ databases">
        <title>Chromosome-level assembly of the Caenorhabditis remanei genome.</title>
        <authorList>
            <person name="Teterina A.A."/>
            <person name="Willis J.H."/>
            <person name="Phillips P.C."/>
        </authorList>
    </citation>
    <scope>NUCLEOTIDE SEQUENCE [LARGE SCALE GENOMIC DNA]</scope>
    <source>
        <strain evidence="11 12">PX506</strain>
        <tissue evidence="11">Whole organism</tissue>
    </source>
</reference>
<dbReference type="FunFam" id="1.20.1640.10:FF:000063">
    <property type="entry name" value="PaTched Related family"/>
    <property type="match status" value="1"/>
</dbReference>
<feature type="compositionally biased region" description="Basic and acidic residues" evidence="8">
    <location>
        <begin position="541"/>
        <end position="558"/>
    </location>
</feature>
<feature type="domain" description="SSD" evidence="10">
    <location>
        <begin position="330"/>
        <end position="501"/>
    </location>
</feature>
<dbReference type="GO" id="GO:0030659">
    <property type="term" value="C:cytoplasmic vesicle membrane"/>
    <property type="evidence" value="ECO:0007669"/>
    <property type="project" value="TreeGrafter"/>
</dbReference>
<feature type="transmembrane region" description="Helical" evidence="9">
    <location>
        <begin position="869"/>
        <end position="892"/>
    </location>
</feature>
<name>A0A6A5HH35_CAERE</name>
<feature type="transmembrane region" description="Helical" evidence="9">
    <location>
        <begin position="329"/>
        <end position="350"/>
    </location>
</feature>
<dbReference type="Proteomes" id="UP000483820">
    <property type="component" value="Chromosome II"/>
</dbReference>
<dbReference type="Gene3D" id="1.20.1640.10">
    <property type="entry name" value="Multidrug efflux transporter AcrB transmembrane domain"/>
    <property type="match status" value="2"/>
</dbReference>
<dbReference type="KEGG" id="crq:GCK72_005981"/>
<feature type="transmembrane region" description="Helical" evidence="9">
    <location>
        <begin position="609"/>
        <end position="629"/>
    </location>
</feature>
<keyword evidence="3" id="KW-1003">Cell membrane</keyword>
<dbReference type="EMBL" id="WUAV01000002">
    <property type="protein sequence ID" value="KAF1766026.1"/>
    <property type="molecule type" value="Genomic_DNA"/>
</dbReference>
<dbReference type="CTD" id="9799899"/>
<evidence type="ECO:0000256" key="2">
    <source>
        <dbReference type="ARBA" id="ARBA00005585"/>
    </source>
</evidence>
<dbReference type="InterPro" id="IPR003392">
    <property type="entry name" value="PTHD_SSD"/>
</dbReference>
<organism evidence="11 12">
    <name type="scientific">Caenorhabditis remanei</name>
    <name type="common">Caenorhabditis vulgaris</name>
    <dbReference type="NCBI Taxonomy" id="31234"/>
    <lineage>
        <taxon>Eukaryota</taxon>
        <taxon>Metazoa</taxon>
        <taxon>Ecdysozoa</taxon>
        <taxon>Nematoda</taxon>
        <taxon>Chromadorea</taxon>
        <taxon>Rhabditida</taxon>
        <taxon>Rhabditina</taxon>
        <taxon>Rhabditomorpha</taxon>
        <taxon>Rhabditoidea</taxon>
        <taxon>Rhabditidae</taxon>
        <taxon>Peloderinae</taxon>
        <taxon>Caenorhabditis</taxon>
    </lineage>
</organism>
<keyword evidence="7" id="KW-0325">Glycoprotein</keyword>
<dbReference type="RefSeq" id="XP_003108891.2">
    <property type="nucleotide sequence ID" value="XM_003108843.2"/>
</dbReference>
<dbReference type="GO" id="GO:0006897">
    <property type="term" value="P:endocytosis"/>
    <property type="evidence" value="ECO:0007669"/>
    <property type="project" value="TreeGrafter"/>
</dbReference>
<dbReference type="PROSITE" id="PS50156">
    <property type="entry name" value="SSD"/>
    <property type="match status" value="1"/>
</dbReference>
<evidence type="ECO:0000256" key="8">
    <source>
        <dbReference type="SAM" id="MobiDB-lite"/>
    </source>
</evidence>
<proteinExistence type="inferred from homology"/>
<dbReference type="AlphaFoldDB" id="A0A6A5HH35"/>
<evidence type="ECO:0000313" key="11">
    <source>
        <dbReference type="EMBL" id="KAF1766026.1"/>
    </source>
</evidence>
<dbReference type="InterPro" id="IPR000731">
    <property type="entry name" value="SSD"/>
</dbReference>
<comment type="similarity">
    <text evidence="2">Belongs to the patched family.</text>
</comment>
<feature type="region of interest" description="Disordered" evidence="8">
    <location>
        <begin position="533"/>
        <end position="583"/>
    </location>
</feature>
<dbReference type="SUPFAM" id="SSF82866">
    <property type="entry name" value="Multidrug efflux transporter AcrB transmembrane domain"/>
    <property type="match status" value="2"/>
</dbReference>
<gene>
    <name evidence="11" type="ORF">GCK72_005981</name>
</gene>
<evidence type="ECO:0000256" key="5">
    <source>
        <dbReference type="ARBA" id="ARBA00022989"/>
    </source>
</evidence>
<dbReference type="GO" id="GO:0018996">
    <property type="term" value="P:molting cycle, collagen and cuticulin-based cuticle"/>
    <property type="evidence" value="ECO:0007669"/>
    <property type="project" value="TreeGrafter"/>
</dbReference>
<comment type="subcellular location">
    <subcellularLocation>
        <location evidence="1">Cell membrane</location>
        <topology evidence="1">Multi-pass membrane protein</topology>
    </subcellularLocation>
</comment>
<accession>A0A6A5HH35</accession>
<evidence type="ECO:0000256" key="4">
    <source>
        <dbReference type="ARBA" id="ARBA00022692"/>
    </source>
</evidence>
<sequence>MFLLYLLSRFFNPLINDNDDEEEPVGRRMRCRFPTLDKKLEKFFAWYTRHLLVDYYYIFLIAPIILTVICSGGFYWIKELTLLDARKLYTPVSAPSWREEEVFSELWPVKSYEFLPERTFQWNRYLYLVVHGRPFENGSYPNLLEGTYLDDIAKIEEEIVTNVSFQREEALEDNPALMRKRHLNMTEIEENQNITITFKDVCMNWYGDCYREKNVIELLKRRHELNKRGISVTFPQVNQEGTPIYIAFVVGGVDTFPNDTIKYARAMRLWYFLKFDDDEQEQLAKYWESTAEKYVQEAYADHPTIQCHIKHSRILDQGLTRNANRLKPYFNVTIAVLVLFTAFYSVKWYFRTDHCWPLHIDWLRSKPMLALGGVLSSVLAIVSGIGLQLWFGMFFAEITLIAPFLVLSIGVDDMFIAVAAWHNTEMKYPGRSPKVLKQRMVEAMSESAVAIFITSFTDVLSFGVGTITDIIAVQGFCAMTAACMFFTFLYQITFFAALMVISAKAQMSGRNSCMPCMTADDIYTIEDGSLQPNLKKKSKSRKDAKAENEEKPHEKSMEIAENSEQAEKRSCDSSPDPSQIHIPVKSRGAMGHFFRDYYVPWLLNWKTKLFMFIVFVFYMGGAIYGICVMEQGLDYDKLLLHSDPLVEALKREIELFHGGDQIEVAIQNCPNLTIPENRYRIEMVAQEFENISYSLGGKGTSFWLREYKKYSNLTGSYLNDNRESWIIGVYEWSQLFAFYKLWSQDFVWTNESDYDTLELKSYRFRIGVHRLSTPTDLVLITEELRGVADRHKDLEIVTYQQSRAIADQLNVILSSTITNDTLAMFCMFCVALIFIPNPICALFITLAMVTIDIGVVGFLSLWSVKLDPISMITIIMSIGFSIEFSAHITHGFVSNENNLSAFDRCVDAMEKLAWPVVHGSLSTILGVFVLAFIDSYMVLVFFKTISLVLMIGAWHALMLLPILLSICIPVIERLSDASRKASDRRRKLKENKNSIYAINLPVNVSS</sequence>
<dbReference type="PANTHER" id="PTHR10796:SF91">
    <property type="entry name" value="SSD DOMAIN-CONTAINING PROTEIN"/>
    <property type="match status" value="1"/>
</dbReference>
<dbReference type="FunFam" id="1.20.1640.10:FF:000013">
    <property type="entry name" value="PaTched Related family"/>
    <property type="match status" value="1"/>
</dbReference>
<evidence type="ECO:0000256" key="1">
    <source>
        <dbReference type="ARBA" id="ARBA00004651"/>
    </source>
</evidence>
<keyword evidence="6 9" id="KW-0472">Membrane</keyword>
<feature type="transmembrane region" description="Helical" evidence="9">
    <location>
        <begin position="370"/>
        <end position="391"/>
    </location>
</feature>
<keyword evidence="5 9" id="KW-1133">Transmembrane helix</keyword>
<dbReference type="PANTHER" id="PTHR10796">
    <property type="entry name" value="PATCHED-RELATED"/>
    <property type="match status" value="1"/>
</dbReference>
<evidence type="ECO:0000256" key="6">
    <source>
        <dbReference type="ARBA" id="ARBA00023136"/>
    </source>
</evidence>
<dbReference type="InterPro" id="IPR051697">
    <property type="entry name" value="Patched_domain-protein"/>
</dbReference>
<feature type="transmembrane region" description="Helical" evidence="9">
    <location>
        <begin position="945"/>
        <end position="971"/>
    </location>
</feature>
<evidence type="ECO:0000256" key="9">
    <source>
        <dbReference type="SAM" id="Phobius"/>
    </source>
</evidence>
<comment type="caution">
    <text evidence="11">The sequence shown here is derived from an EMBL/GenBank/DDBJ whole genome shotgun (WGS) entry which is preliminary data.</text>
</comment>
<protein>
    <recommendedName>
        <fullName evidence="10">SSD domain-containing protein</fullName>
    </recommendedName>
</protein>
<dbReference type="GO" id="GO:0005886">
    <property type="term" value="C:plasma membrane"/>
    <property type="evidence" value="ECO:0007669"/>
    <property type="project" value="UniProtKB-SubCell"/>
</dbReference>